<dbReference type="Proteomes" id="UP001244207">
    <property type="component" value="Unassembled WGS sequence"/>
</dbReference>
<accession>A0AAD8XM59</accession>
<dbReference type="SUPFAM" id="SSF51430">
    <property type="entry name" value="NAD(P)-linked oxidoreductase"/>
    <property type="match status" value="1"/>
</dbReference>
<dbReference type="InterPro" id="IPR023210">
    <property type="entry name" value="NADP_OxRdtase_dom"/>
</dbReference>
<dbReference type="GeneID" id="85396916"/>
<reference evidence="5" key="1">
    <citation type="submission" date="2021-12" db="EMBL/GenBank/DDBJ databases">
        <title>Comparative genomics, transcriptomics and evolutionary studies reveal genomic signatures of adaptation to plant cell wall in hemibiotrophic fungi.</title>
        <authorList>
            <consortium name="DOE Joint Genome Institute"/>
            <person name="Baroncelli R."/>
            <person name="Diaz J.F."/>
            <person name="Benocci T."/>
            <person name="Peng M."/>
            <person name="Battaglia E."/>
            <person name="Haridas S."/>
            <person name="Andreopoulos W."/>
            <person name="Labutti K."/>
            <person name="Pangilinan J."/>
            <person name="Floch G.L."/>
            <person name="Makela M.R."/>
            <person name="Henrissat B."/>
            <person name="Grigoriev I.V."/>
            <person name="Crouch J.A."/>
            <person name="De Vries R.P."/>
            <person name="Sukno S.A."/>
            <person name="Thon M.R."/>
        </authorList>
    </citation>
    <scope>NUCLEOTIDE SEQUENCE</scope>
    <source>
        <strain evidence="5">CBS 112980</strain>
    </source>
</reference>
<keyword evidence="6" id="KW-1185">Reference proteome</keyword>
<dbReference type="GO" id="GO:0016491">
    <property type="term" value="F:oxidoreductase activity"/>
    <property type="evidence" value="ECO:0007669"/>
    <property type="project" value="UniProtKB-KW"/>
</dbReference>
<keyword evidence="1" id="KW-0521">NADP</keyword>
<dbReference type="EMBL" id="JAHMHS010000009">
    <property type="protein sequence ID" value="KAK1729958.1"/>
    <property type="molecule type" value="Genomic_DNA"/>
</dbReference>
<evidence type="ECO:0000313" key="6">
    <source>
        <dbReference type="Proteomes" id="UP001244207"/>
    </source>
</evidence>
<evidence type="ECO:0000256" key="3">
    <source>
        <dbReference type="ARBA" id="ARBA00038157"/>
    </source>
</evidence>
<keyword evidence="2" id="KW-0560">Oxidoreductase</keyword>
<dbReference type="PANTHER" id="PTHR43364">
    <property type="entry name" value="NADH-SPECIFIC METHYLGLYOXAL REDUCTASE-RELATED"/>
    <property type="match status" value="1"/>
</dbReference>
<evidence type="ECO:0000256" key="1">
    <source>
        <dbReference type="ARBA" id="ARBA00022857"/>
    </source>
</evidence>
<gene>
    <name evidence="5" type="ORF">BDZ83DRAFT_737911</name>
</gene>
<evidence type="ECO:0000256" key="2">
    <source>
        <dbReference type="ARBA" id="ARBA00023002"/>
    </source>
</evidence>
<dbReference type="PANTHER" id="PTHR43364:SF7">
    <property type="entry name" value="NADP-DEPENDENT OXIDOREDUCTASE DOMAIN-CONTAINING PROTEIN-RELATED"/>
    <property type="match status" value="1"/>
</dbReference>
<dbReference type="Gene3D" id="3.20.20.100">
    <property type="entry name" value="NADP-dependent oxidoreductase domain"/>
    <property type="match status" value="2"/>
</dbReference>
<evidence type="ECO:0000259" key="4">
    <source>
        <dbReference type="Pfam" id="PF00248"/>
    </source>
</evidence>
<organism evidence="5 6">
    <name type="scientific">Glomerella acutata</name>
    <name type="common">Colletotrichum acutatum</name>
    <dbReference type="NCBI Taxonomy" id="27357"/>
    <lineage>
        <taxon>Eukaryota</taxon>
        <taxon>Fungi</taxon>
        <taxon>Dikarya</taxon>
        <taxon>Ascomycota</taxon>
        <taxon>Pezizomycotina</taxon>
        <taxon>Sordariomycetes</taxon>
        <taxon>Hypocreomycetidae</taxon>
        <taxon>Glomerellales</taxon>
        <taxon>Glomerellaceae</taxon>
        <taxon>Colletotrichum</taxon>
        <taxon>Colletotrichum acutatum species complex</taxon>
    </lineage>
</organism>
<feature type="domain" description="NADP-dependent oxidoreductase" evidence="4">
    <location>
        <begin position="120"/>
        <end position="239"/>
    </location>
</feature>
<dbReference type="AlphaFoldDB" id="A0AAD8XM59"/>
<dbReference type="InterPro" id="IPR036812">
    <property type="entry name" value="NAD(P)_OxRdtase_dom_sf"/>
</dbReference>
<comment type="caution">
    <text evidence="5">The sequence shown here is derived from an EMBL/GenBank/DDBJ whole genome shotgun (WGS) entry which is preliminary data.</text>
</comment>
<name>A0AAD8XM59_GLOAC</name>
<sequence>MALPAPKSLLGCYRLIASTVGILVSPTCLGTMNLGGAMNDSLGECTKQSARSKKWLSEWLTNTVRRHEFVLAPNLHLSIEASLEETQITYVDPLYLHFWDVTADIPECNDYARHRGLRQLSVYQGRRSAADRDFERDIIPTYVMDLAPLGTLGHGLAKEVGRETHSTSNGREVLGSEKLEKIANRNGVAITSVALAYILHKAHHKFPAIGGPRLDYIKGNVETPSLQLREEDLGDIKTAYPFDIGLSHDVLSGNINCGARRPQDIRTANVRRIFDYIKDINPILPRLP</sequence>
<comment type="similarity">
    <text evidence="3">Belongs to the aldo/keto reductase family. Aldo/keto reductase 2 subfamily.</text>
</comment>
<protein>
    <submittedName>
        <fullName evidence="5">NADP-dependent oxidoreductase domain-containing protein</fullName>
    </submittedName>
</protein>
<evidence type="ECO:0000313" key="5">
    <source>
        <dbReference type="EMBL" id="KAK1729958.1"/>
    </source>
</evidence>
<dbReference type="RefSeq" id="XP_060370013.1">
    <property type="nucleotide sequence ID" value="XM_060513018.1"/>
</dbReference>
<proteinExistence type="inferred from homology"/>
<dbReference type="InterPro" id="IPR050523">
    <property type="entry name" value="AKR_Detox_Biosynth"/>
</dbReference>
<dbReference type="Pfam" id="PF00248">
    <property type="entry name" value="Aldo_ket_red"/>
    <property type="match status" value="1"/>
</dbReference>